<evidence type="ECO:0000313" key="1">
    <source>
        <dbReference type="EMBL" id="AUB34197.1"/>
    </source>
</evidence>
<evidence type="ECO:0000313" key="2">
    <source>
        <dbReference type="EMBL" id="AUB34258.1"/>
    </source>
</evidence>
<dbReference type="KEGG" id="nfl:COO91_00071"/>
<dbReference type="AlphaFoldDB" id="A0A2K8SFH9"/>
<gene>
    <name evidence="1" type="ORF">COO91_00007</name>
    <name evidence="2" type="ORF">COO91_00071</name>
</gene>
<dbReference type="KEGG" id="nfl:COO91_00007"/>
<dbReference type="EMBL" id="CP024785">
    <property type="protein sequence ID" value="AUB34258.1"/>
    <property type="molecule type" value="Genomic_DNA"/>
</dbReference>
<reference evidence="1 3" key="1">
    <citation type="submission" date="2017-11" db="EMBL/GenBank/DDBJ databases">
        <title>Complete genome of a free-living desiccation-tolerant cyanobacterium and its photosynthetic adaptation to extreme terrestrial habitat.</title>
        <authorList>
            <person name="Shang J."/>
        </authorList>
    </citation>
    <scope>NUCLEOTIDE SEQUENCE [LARGE SCALE GENOMIC DNA]</scope>
    <source>
        <strain evidence="1 3">CCNUN1</strain>
    </source>
</reference>
<protein>
    <submittedName>
        <fullName evidence="1">Uncharacterized protein</fullName>
    </submittedName>
</protein>
<proteinExistence type="predicted"/>
<dbReference type="EMBL" id="CP024785">
    <property type="protein sequence ID" value="AUB34197.1"/>
    <property type="molecule type" value="Genomic_DNA"/>
</dbReference>
<sequence>MVSKSPCLRFKAFMFAVRYNYPQFFAASILKIKFPNHLR</sequence>
<evidence type="ECO:0000313" key="3">
    <source>
        <dbReference type="Proteomes" id="UP000232003"/>
    </source>
</evidence>
<accession>A0A2K8SFH9</accession>
<dbReference type="Proteomes" id="UP000232003">
    <property type="component" value="Chromosome"/>
</dbReference>
<organism evidence="1 3">
    <name type="scientific">Nostoc flagelliforme CCNUN1</name>
    <dbReference type="NCBI Taxonomy" id="2038116"/>
    <lineage>
        <taxon>Bacteria</taxon>
        <taxon>Bacillati</taxon>
        <taxon>Cyanobacteriota</taxon>
        <taxon>Cyanophyceae</taxon>
        <taxon>Nostocales</taxon>
        <taxon>Nostocaceae</taxon>
        <taxon>Nostoc</taxon>
    </lineage>
</organism>
<keyword evidence="3" id="KW-1185">Reference proteome</keyword>
<name>A0A2K8SFH9_9NOSO</name>